<keyword evidence="1" id="KW-0812">Transmembrane</keyword>
<gene>
    <name evidence="2" type="ORF">VFH_I151640</name>
</gene>
<organism evidence="2 3">
    <name type="scientific">Vicia faba</name>
    <name type="common">Broad bean</name>
    <name type="synonym">Faba vulgaris</name>
    <dbReference type="NCBI Taxonomy" id="3906"/>
    <lineage>
        <taxon>Eukaryota</taxon>
        <taxon>Viridiplantae</taxon>
        <taxon>Streptophyta</taxon>
        <taxon>Embryophyta</taxon>
        <taxon>Tracheophyta</taxon>
        <taxon>Spermatophyta</taxon>
        <taxon>Magnoliopsida</taxon>
        <taxon>eudicotyledons</taxon>
        <taxon>Gunneridae</taxon>
        <taxon>Pentapetalae</taxon>
        <taxon>rosids</taxon>
        <taxon>fabids</taxon>
        <taxon>Fabales</taxon>
        <taxon>Fabaceae</taxon>
        <taxon>Papilionoideae</taxon>
        <taxon>50 kb inversion clade</taxon>
        <taxon>NPAAA clade</taxon>
        <taxon>Hologalegina</taxon>
        <taxon>IRL clade</taxon>
        <taxon>Fabeae</taxon>
        <taxon>Vicia</taxon>
    </lineage>
</organism>
<evidence type="ECO:0000313" key="3">
    <source>
        <dbReference type="Proteomes" id="UP001157006"/>
    </source>
</evidence>
<feature type="transmembrane region" description="Helical" evidence="1">
    <location>
        <begin position="56"/>
        <end position="74"/>
    </location>
</feature>
<dbReference type="AlphaFoldDB" id="A0AAV0Z7N2"/>
<protein>
    <submittedName>
        <fullName evidence="2">Uncharacterized protein</fullName>
    </submittedName>
</protein>
<dbReference type="Proteomes" id="UP001157006">
    <property type="component" value="Chromosome 1S"/>
</dbReference>
<proteinExistence type="predicted"/>
<sequence>MSIYNSFVQPLLHCKIIYMQSTHINNLALLYGFGKVLTSPLLGPHHVSPNRFNRKILFCYLLLCVAITIIGLAVRGDVNFGILKGAERYNEGRTDSKGQVVESEIGVVAADDARCSAVGVSMLRQSTHITFVGTSS</sequence>
<evidence type="ECO:0000256" key="1">
    <source>
        <dbReference type="SAM" id="Phobius"/>
    </source>
</evidence>
<name>A0AAV0Z7N2_VICFA</name>
<evidence type="ECO:0000313" key="2">
    <source>
        <dbReference type="EMBL" id="CAI8594650.1"/>
    </source>
</evidence>
<reference evidence="2 3" key="1">
    <citation type="submission" date="2023-01" db="EMBL/GenBank/DDBJ databases">
        <authorList>
            <person name="Kreplak J."/>
        </authorList>
    </citation>
    <scope>NUCLEOTIDE SEQUENCE [LARGE SCALE GENOMIC DNA]</scope>
</reference>
<keyword evidence="1" id="KW-1133">Transmembrane helix</keyword>
<dbReference type="EMBL" id="OX451735">
    <property type="protein sequence ID" value="CAI8594650.1"/>
    <property type="molecule type" value="Genomic_DNA"/>
</dbReference>
<keyword evidence="3" id="KW-1185">Reference proteome</keyword>
<accession>A0AAV0Z7N2</accession>
<keyword evidence="1" id="KW-0472">Membrane</keyword>